<reference evidence="2" key="1">
    <citation type="submission" date="2018-12" db="EMBL/GenBank/DDBJ databases">
        <title>Novel natural products biosynthetic potential of the class Ktedonobacteria.</title>
        <authorList>
            <person name="Zheng Y."/>
            <person name="Saitou A."/>
            <person name="Wang C.M."/>
            <person name="Toyoda A."/>
            <person name="Minakuchi Y."/>
            <person name="Sekiguchi Y."/>
            <person name="Ueda K."/>
            <person name="Takano H."/>
            <person name="Sakai Y."/>
            <person name="Yokota A."/>
            <person name="Yabe S."/>
        </authorList>
    </citation>
    <scope>NUCLEOTIDE SEQUENCE</scope>
    <source>
        <strain evidence="2">A3-2</strain>
    </source>
</reference>
<dbReference type="AlphaFoldDB" id="A0A455T4B1"/>
<name>A0A455T4B1_9CHLR</name>
<dbReference type="PROSITE" id="PS51257">
    <property type="entry name" value="PROKAR_LIPOPROTEIN"/>
    <property type="match status" value="1"/>
</dbReference>
<evidence type="ECO:0000313" key="2">
    <source>
        <dbReference type="EMBL" id="BBH94071.1"/>
    </source>
</evidence>
<dbReference type="Pfam" id="PF20773">
    <property type="entry name" value="InhA-like_MAM"/>
    <property type="match status" value="1"/>
</dbReference>
<sequence>MYNQVRGRTLCPREWLGLLALPLLLLMVTASACAPFGNAASVKTPASGDVTASPKPSPTPQNLPALLQAEHLLMTTEHPPRDLYSLAQRLKLHSPRALPHRGRNTPLNAHIGQEDQFWLINLDTHRYQRIRARLVYITPHVYMYVEDGQSVSLTALKSSADLFEERIYPGEHAIFGSEWQPGIDDDPHLTILNAAGLGSGVGGYFSSDDEYPAAINPYSNEREMIYIDLDTLLPGTADYNSTLAHELQHMIHWHVHPSDPSWVNEGMSLLAQHINGFSVDGVDRAFLAHPNTQLTDWSDAMPAALDHYGAAYLFLAYFAEHYGGYPILKELLSDPADPPLSFDHVLARHGYKDRFDDVVNKWYLANFVQDYSIDQGDYGYATIQTGLSVPSQPVTSYPFAMINSIQQYAAEYYTFEPAGQAGVLTLTFSGTPTTPIIANTPYHSHYEWWSNRYDNMDSTLTRAFDLRGLKGKHVTLQFAAWFDLERDYDYAFVEASTDGINWQTLPGRYTTASNPNGGNWGYGYTGTSGGASPQWVEEQIDLTPYAGQRIQLRFEEVTDDAVNRQGFALAWIRIPELHFEDTLTSDNGWVSHGFIRSANVLPEHYSVQALIYEGQNFSVRRLAVDMASGQATMTIPDFGRKVSRVVLVISAWAVATSLPVRYQLTARLGLSA</sequence>
<evidence type="ECO:0000256" key="1">
    <source>
        <dbReference type="SAM" id="MobiDB-lite"/>
    </source>
</evidence>
<gene>
    <name evidence="2" type="ORF">KTA_22700</name>
</gene>
<protein>
    <submittedName>
        <fullName evidence="2">Uncharacterized protein</fullName>
    </submittedName>
</protein>
<feature type="region of interest" description="Disordered" evidence="1">
    <location>
        <begin position="44"/>
        <end position="63"/>
    </location>
</feature>
<proteinExistence type="predicted"/>
<organism evidence="2">
    <name type="scientific">Thermogemmatispora argillosa</name>
    <dbReference type="NCBI Taxonomy" id="2045280"/>
    <lineage>
        <taxon>Bacteria</taxon>
        <taxon>Bacillati</taxon>
        <taxon>Chloroflexota</taxon>
        <taxon>Ktedonobacteria</taxon>
        <taxon>Thermogemmatisporales</taxon>
        <taxon>Thermogemmatisporaceae</taxon>
        <taxon>Thermogemmatispora</taxon>
    </lineage>
</organism>
<accession>A0A455T4B1</accession>
<dbReference type="EMBL" id="AP019377">
    <property type="protein sequence ID" value="BBH94071.1"/>
    <property type="molecule type" value="Genomic_DNA"/>
</dbReference>